<evidence type="ECO:0000313" key="9">
    <source>
        <dbReference type="EMBL" id="OAV61213.1"/>
    </source>
</evidence>
<dbReference type="PANTHER" id="PTHR11985:SF31">
    <property type="entry name" value="GLYCEROL-3-PHOSPHATE DEHYDROGENASE 2"/>
    <property type="match status" value="1"/>
</dbReference>
<evidence type="ECO:0000256" key="6">
    <source>
        <dbReference type="RuleBase" id="RU361217"/>
    </source>
</evidence>
<dbReference type="InterPro" id="IPR000447">
    <property type="entry name" value="G3P_DH_FAD-dep"/>
</dbReference>
<comment type="caution">
    <text evidence="9">The sequence shown here is derived from an EMBL/GenBank/DDBJ whole genome shotgun (WGS) entry which is preliminary data.</text>
</comment>
<organism evidence="9 10">
    <name type="scientific">Enteractinococcus helveticum</name>
    <dbReference type="NCBI Taxonomy" id="1837282"/>
    <lineage>
        <taxon>Bacteria</taxon>
        <taxon>Bacillati</taxon>
        <taxon>Actinomycetota</taxon>
        <taxon>Actinomycetes</taxon>
        <taxon>Micrococcales</taxon>
        <taxon>Micrococcaceae</taxon>
    </lineage>
</organism>
<dbReference type="Gene3D" id="3.30.9.10">
    <property type="entry name" value="D-Amino Acid Oxidase, subunit A, domain 2"/>
    <property type="match status" value="1"/>
</dbReference>
<dbReference type="OrthoDB" id="9766796at2"/>
<dbReference type="PRINTS" id="PR01001">
    <property type="entry name" value="FADG3PDH"/>
</dbReference>
<evidence type="ECO:0000259" key="8">
    <source>
        <dbReference type="Pfam" id="PF16901"/>
    </source>
</evidence>
<accession>A0A1B7LZW0</accession>
<dbReference type="GO" id="GO:0046168">
    <property type="term" value="P:glycerol-3-phosphate catabolic process"/>
    <property type="evidence" value="ECO:0007669"/>
    <property type="project" value="TreeGrafter"/>
</dbReference>
<evidence type="ECO:0000256" key="4">
    <source>
        <dbReference type="ARBA" id="ARBA00022827"/>
    </source>
</evidence>
<comment type="catalytic activity">
    <reaction evidence="6">
        <text>a quinone + sn-glycerol 3-phosphate = dihydroxyacetone phosphate + a quinol</text>
        <dbReference type="Rhea" id="RHEA:18977"/>
        <dbReference type="ChEBI" id="CHEBI:24646"/>
        <dbReference type="ChEBI" id="CHEBI:57597"/>
        <dbReference type="ChEBI" id="CHEBI:57642"/>
        <dbReference type="ChEBI" id="CHEBI:132124"/>
        <dbReference type="EC" id="1.1.5.3"/>
    </reaction>
</comment>
<dbReference type="InterPro" id="IPR036188">
    <property type="entry name" value="FAD/NAD-bd_sf"/>
</dbReference>
<dbReference type="AlphaFoldDB" id="A0A1B7LZW0"/>
<dbReference type="GO" id="GO:0004368">
    <property type="term" value="F:glycerol-3-phosphate dehydrogenase (quinone) activity"/>
    <property type="evidence" value="ECO:0007669"/>
    <property type="project" value="UniProtKB-EC"/>
</dbReference>
<dbReference type="InterPro" id="IPR031656">
    <property type="entry name" value="DAO_C"/>
</dbReference>
<name>A0A1B7LZW0_9MICC</name>
<dbReference type="InterPro" id="IPR006076">
    <property type="entry name" value="FAD-dep_OxRdtase"/>
</dbReference>
<keyword evidence="4" id="KW-0274">FAD</keyword>
<dbReference type="EMBL" id="LXEY01000017">
    <property type="protein sequence ID" value="OAV61213.1"/>
    <property type="molecule type" value="Genomic_DNA"/>
</dbReference>
<feature type="domain" description="Alpha-glycerophosphate oxidase C-terminal" evidence="8">
    <location>
        <begin position="411"/>
        <end position="536"/>
    </location>
</feature>
<dbReference type="Proteomes" id="UP000078292">
    <property type="component" value="Unassembled WGS sequence"/>
</dbReference>
<dbReference type="Pfam" id="PF01266">
    <property type="entry name" value="DAO"/>
    <property type="match status" value="1"/>
</dbReference>
<dbReference type="InterPro" id="IPR038299">
    <property type="entry name" value="DAO_C_sf"/>
</dbReference>
<dbReference type="Gene3D" id="1.10.8.870">
    <property type="entry name" value="Alpha-glycerophosphate oxidase, cap domain"/>
    <property type="match status" value="1"/>
</dbReference>
<evidence type="ECO:0000313" key="10">
    <source>
        <dbReference type="Proteomes" id="UP000078292"/>
    </source>
</evidence>
<evidence type="ECO:0000256" key="2">
    <source>
        <dbReference type="ARBA" id="ARBA00007330"/>
    </source>
</evidence>
<dbReference type="PROSITE" id="PS00978">
    <property type="entry name" value="FAD_G3PDH_2"/>
    <property type="match status" value="1"/>
</dbReference>
<dbReference type="PROSITE" id="PS00977">
    <property type="entry name" value="FAD_G3PDH_1"/>
    <property type="match status" value="1"/>
</dbReference>
<sequence>MSNHSLNQATRDAAIRRMKQSVEDDHKLDVLIIGGGVTGAGIALDAASRGLNTAIVEAQDWASGTSSRSSKLVHGGLRYLEMLGFKLVHEALTERDRLVTTLAPHLVRPTPFLHPLKRPVIDRLFYGTGIALYDLLATLRPGGRAMPWHRHMSKRSLGKVFPDVNPAAAVGAIEYWDATVDDARLVTSLVRTAAAYGAQAASRVRVIGLHQDEMRHIEGVTLVDLETGEEFQARARTVISATGVWTETTQALASTSGLQVLASKGIHLAVPKDRIDGHRGLILRTATSVLFVIPWNRYWIIGTTDTPWTEDRTHPVPNERDIDYLLMEVNKALRAPLNREDVVGSWAGLRPLLQPRFKPGTRSAKVSREHAVAAPMPGFVAIAGGKLTTYRVMAKDAVDFALGTEAARKPSRTHRIPLVGAVDHGCAIMDARRFAVRHGLPSTVSDHLVRRYGAEVAELARLCESDPHAAKPLAHAPAYLRAEIMFAIHHEGALHLDDLMHRRTRISFEYPKLGAQAVEEIADIAQAELGWSPARRATETAAYLASAATYLLAIEQPNDDAAARARAASAATTK</sequence>
<dbReference type="GO" id="GO:0009331">
    <property type="term" value="C:glycerol-3-phosphate dehydrogenase (FAD) complex"/>
    <property type="evidence" value="ECO:0007669"/>
    <property type="project" value="UniProtKB-UniRule"/>
</dbReference>
<evidence type="ECO:0000256" key="1">
    <source>
        <dbReference type="ARBA" id="ARBA00001974"/>
    </source>
</evidence>
<dbReference type="STRING" id="1837282.A6F49_09585"/>
<comment type="similarity">
    <text evidence="2 6">Belongs to the FAD-dependent glycerol-3-phosphate dehydrogenase family.</text>
</comment>
<keyword evidence="5 6" id="KW-0560">Oxidoreductase</keyword>
<dbReference type="SUPFAM" id="SSF51905">
    <property type="entry name" value="FAD/NAD(P)-binding domain"/>
    <property type="match status" value="1"/>
</dbReference>
<evidence type="ECO:0000259" key="7">
    <source>
        <dbReference type="Pfam" id="PF01266"/>
    </source>
</evidence>
<comment type="cofactor">
    <cofactor evidence="1 6">
        <name>FAD</name>
        <dbReference type="ChEBI" id="CHEBI:57692"/>
    </cofactor>
</comment>
<dbReference type="PANTHER" id="PTHR11985">
    <property type="entry name" value="GLYCEROL-3-PHOSPHATE DEHYDROGENASE"/>
    <property type="match status" value="1"/>
</dbReference>
<evidence type="ECO:0000256" key="5">
    <source>
        <dbReference type="ARBA" id="ARBA00023002"/>
    </source>
</evidence>
<feature type="domain" description="FAD dependent oxidoreductase" evidence="7">
    <location>
        <begin position="29"/>
        <end position="391"/>
    </location>
</feature>
<protein>
    <recommendedName>
        <fullName evidence="6">Glycerol-3-phosphate dehydrogenase</fullName>
        <ecNumber evidence="6">1.1.5.3</ecNumber>
    </recommendedName>
</protein>
<dbReference type="Gene3D" id="3.50.50.60">
    <property type="entry name" value="FAD/NAD(P)-binding domain"/>
    <property type="match status" value="1"/>
</dbReference>
<dbReference type="EC" id="1.1.5.3" evidence="6"/>
<gene>
    <name evidence="9" type="ORF">A6F49_09585</name>
</gene>
<proteinExistence type="inferred from homology"/>
<reference evidence="9 10" key="1">
    <citation type="submission" date="2016-04" db="EMBL/GenBank/DDBJ databases">
        <title>First whole genome shotgun sequence of the bacterium Enteractinococcus sp. strain UASWS1574.</title>
        <authorList>
            <person name="Crovadore J."/>
            <person name="Chablais R."/>
            <person name="Lefort F."/>
        </authorList>
    </citation>
    <scope>NUCLEOTIDE SEQUENCE [LARGE SCALE GENOMIC DNA]</scope>
    <source>
        <strain evidence="9 10">UASWS1574</strain>
    </source>
</reference>
<keyword evidence="3 6" id="KW-0285">Flavoprotein</keyword>
<dbReference type="Pfam" id="PF16901">
    <property type="entry name" value="DAO_C"/>
    <property type="match status" value="1"/>
</dbReference>
<keyword evidence="10" id="KW-1185">Reference proteome</keyword>
<dbReference type="RefSeq" id="WP_043057746.1">
    <property type="nucleotide sequence ID" value="NZ_LXEY01000017.1"/>
</dbReference>
<evidence type="ECO:0000256" key="3">
    <source>
        <dbReference type="ARBA" id="ARBA00022630"/>
    </source>
</evidence>